<feature type="transmembrane region" description="Helical" evidence="2">
    <location>
        <begin position="182"/>
        <end position="203"/>
    </location>
</feature>
<protein>
    <recommendedName>
        <fullName evidence="5">DNA polymerase III subunit gamma/tau</fullName>
    </recommendedName>
</protein>
<evidence type="ECO:0000256" key="2">
    <source>
        <dbReference type="SAM" id="Phobius"/>
    </source>
</evidence>
<keyword evidence="2" id="KW-0812">Transmembrane</keyword>
<dbReference type="AlphaFoldDB" id="A0A2M9BBC5"/>
<keyword evidence="4" id="KW-1185">Reference proteome</keyword>
<reference evidence="3 4" key="1">
    <citation type="submission" date="2017-11" db="EMBL/GenBank/DDBJ databases">
        <title>Genomic Encyclopedia of Archaeal and Bacterial Type Strains, Phase II (KMG-II): From Individual Species to Whole Genera.</title>
        <authorList>
            <person name="Goeker M."/>
        </authorList>
    </citation>
    <scope>NUCLEOTIDE SEQUENCE [LARGE SCALE GENOMIC DNA]</scope>
    <source>
        <strain evidence="3 4">DSM 25625</strain>
    </source>
</reference>
<feature type="compositionally biased region" description="Low complexity" evidence="1">
    <location>
        <begin position="61"/>
        <end position="80"/>
    </location>
</feature>
<feature type="region of interest" description="Disordered" evidence="1">
    <location>
        <begin position="39"/>
        <end position="134"/>
    </location>
</feature>
<organism evidence="3 4">
    <name type="scientific">Compostimonas suwonensis</name>
    <dbReference type="NCBI Taxonomy" id="1048394"/>
    <lineage>
        <taxon>Bacteria</taxon>
        <taxon>Bacillati</taxon>
        <taxon>Actinomycetota</taxon>
        <taxon>Actinomycetes</taxon>
        <taxon>Micrococcales</taxon>
        <taxon>Microbacteriaceae</taxon>
        <taxon>Compostimonas</taxon>
    </lineage>
</organism>
<evidence type="ECO:0000313" key="4">
    <source>
        <dbReference type="Proteomes" id="UP000230161"/>
    </source>
</evidence>
<feature type="transmembrane region" description="Helical" evidence="2">
    <location>
        <begin position="212"/>
        <end position="233"/>
    </location>
</feature>
<gene>
    <name evidence="3" type="ORF">CLV54_3389</name>
</gene>
<sequence>MARGGTVRHVAAQCGTWRCCRGRLTQRRRRYRGVVSNDRDDDALSWAGDDDPTLVSKTRDAAAAPVAPGTAGPPAEPAAGSRLEGRIAEGPAVEESGVGESAVGDSDVEDREVEDSGFEAPDVEGSAPDADDDLPPQTSSVLLVTLGVLGGVYLLFTIGWAVAVQRLAGVFVFSDAVAQGMFVLGEWLAMAAPVVWFFVTIWLTRDSVRARVLWLLLGVPLLAPWPFILGLGAV</sequence>
<proteinExistence type="predicted"/>
<dbReference type="Proteomes" id="UP000230161">
    <property type="component" value="Unassembled WGS sequence"/>
</dbReference>
<keyword evidence="2" id="KW-0472">Membrane</keyword>
<evidence type="ECO:0000313" key="3">
    <source>
        <dbReference type="EMBL" id="PJJ55251.1"/>
    </source>
</evidence>
<dbReference type="EMBL" id="PGFB01000007">
    <property type="protein sequence ID" value="PJJ55251.1"/>
    <property type="molecule type" value="Genomic_DNA"/>
</dbReference>
<feature type="compositionally biased region" description="Acidic residues" evidence="1">
    <location>
        <begin position="106"/>
        <end position="117"/>
    </location>
</feature>
<keyword evidence="2" id="KW-1133">Transmembrane helix</keyword>
<comment type="caution">
    <text evidence="3">The sequence shown here is derived from an EMBL/GenBank/DDBJ whole genome shotgun (WGS) entry which is preliminary data.</text>
</comment>
<evidence type="ECO:0008006" key="5">
    <source>
        <dbReference type="Google" id="ProtNLM"/>
    </source>
</evidence>
<name>A0A2M9BBC5_9MICO</name>
<evidence type="ECO:0000256" key="1">
    <source>
        <dbReference type="SAM" id="MobiDB-lite"/>
    </source>
</evidence>
<feature type="compositionally biased region" description="Acidic residues" evidence="1">
    <location>
        <begin position="39"/>
        <end position="52"/>
    </location>
</feature>
<feature type="transmembrane region" description="Helical" evidence="2">
    <location>
        <begin position="141"/>
        <end position="162"/>
    </location>
</feature>
<accession>A0A2M9BBC5</accession>